<evidence type="ECO:0000256" key="1">
    <source>
        <dbReference type="SAM" id="MobiDB-lite"/>
    </source>
</evidence>
<feature type="transmembrane region" description="Helical" evidence="2">
    <location>
        <begin position="32"/>
        <end position="54"/>
    </location>
</feature>
<feature type="compositionally biased region" description="Polar residues" evidence="1">
    <location>
        <begin position="203"/>
        <end position="214"/>
    </location>
</feature>
<dbReference type="InterPro" id="IPR058486">
    <property type="entry name" value="DUF8173"/>
</dbReference>
<evidence type="ECO:0000313" key="4">
    <source>
        <dbReference type="EMBL" id="ELY42938.1"/>
    </source>
</evidence>
<keyword evidence="2" id="KW-0812">Transmembrane</keyword>
<feature type="transmembrane region" description="Helical" evidence="2">
    <location>
        <begin position="66"/>
        <end position="92"/>
    </location>
</feature>
<dbReference type="PATRIC" id="fig|1114856.3.peg.1330"/>
<feature type="compositionally biased region" description="Polar residues" evidence="1">
    <location>
        <begin position="224"/>
        <end position="233"/>
    </location>
</feature>
<proteinExistence type="predicted"/>
<name>L9W3M2_9EURY</name>
<sequence>MCSVTLVGAESTLVTAQSVGGVDLRRPLAVAVGWTILTLVVGGTLLAGFSSPIRSIRDDALERPDLAFATGFLAFFAPLVVASLPLFVAAYVADHPAVLGLGALVSLPALIIAGALLIVGGTLGAVVVGDRIAGSFGTDTPSLGRSLAIGSVVFGSSQLVPVVGTLVAIGFATVGTGALVRRRFEPWSVDDDRTRMRDGLARANQTASASTNSRETADTDETAVWSSSETENGATEAGRDAPTALGEWEDNGPNDQNQPERRWSDGDFVPDGRTHPDDRWTVDDWEWDIDTDGERDEDDRPSETDR</sequence>
<accession>L9W3M2</accession>
<protein>
    <recommendedName>
        <fullName evidence="3">DUF8173 domain-containing protein</fullName>
    </recommendedName>
</protein>
<dbReference type="Proteomes" id="UP000011599">
    <property type="component" value="Unassembled WGS sequence"/>
</dbReference>
<keyword evidence="2" id="KW-0472">Membrane</keyword>
<feature type="region of interest" description="Disordered" evidence="1">
    <location>
        <begin position="200"/>
        <end position="306"/>
    </location>
</feature>
<feature type="transmembrane region" description="Helical" evidence="2">
    <location>
        <begin position="98"/>
        <end position="126"/>
    </location>
</feature>
<feature type="transmembrane region" description="Helical" evidence="2">
    <location>
        <begin position="147"/>
        <end position="172"/>
    </location>
</feature>
<feature type="compositionally biased region" description="Acidic residues" evidence="1">
    <location>
        <begin position="283"/>
        <end position="300"/>
    </location>
</feature>
<evidence type="ECO:0000259" key="3">
    <source>
        <dbReference type="Pfam" id="PF26514"/>
    </source>
</evidence>
<dbReference type="Pfam" id="PF26514">
    <property type="entry name" value="DUF8173"/>
    <property type="match status" value="1"/>
</dbReference>
<comment type="caution">
    <text evidence="4">The sequence shown here is derived from an EMBL/GenBank/DDBJ whole genome shotgun (WGS) entry which is preliminary data.</text>
</comment>
<reference evidence="4 5" key="1">
    <citation type="journal article" date="2014" name="PLoS Genet.">
        <title>Phylogenetically driven sequencing of extremely halophilic archaea reveals strategies for static and dynamic osmo-response.</title>
        <authorList>
            <person name="Becker E.A."/>
            <person name="Seitzer P.M."/>
            <person name="Tritt A."/>
            <person name="Larsen D."/>
            <person name="Krusor M."/>
            <person name="Yao A.I."/>
            <person name="Wu D."/>
            <person name="Madern D."/>
            <person name="Eisen J.A."/>
            <person name="Darling A.E."/>
            <person name="Facciotti M.T."/>
        </authorList>
    </citation>
    <scope>NUCLEOTIDE SEQUENCE [LARGE SCALE GENOMIC DNA]</scope>
    <source>
        <strain evidence="4 5">GA33</strain>
    </source>
</reference>
<feature type="compositionally biased region" description="Basic and acidic residues" evidence="1">
    <location>
        <begin position="258"/>
        <end position="282"/>
    </location>
</feature>
<organism evidence="4 5">
    <name type="scientific">Natronorubrum tibetense GA33</name>
    <dbReference type="NCBI Taxonomy" id="1114856"/>
    <lineage>
        <taxon>Archaea</taxon>
        <taxon>Methanobacteriati</taxon>
        <taxon>Methanobacteriota</taxon>
        <taxon>Stenosarchaea group</taxon>
        <taxon>Halobacteria</taxon>
        <taxon>Halobacteriales</taxon>
        <taxon>Natrialbaceae</taxon>
        <taxon>Natronorubrum</taxon>
    </lineage>
</organism>
<keyword evidence="5" id="KW-1185">Reference proteome</keyword>
<feature type="domain" description="DUF8173" evidence="3">
    <location>
        <begin position="11"/>
        <end position="187"/>
    </location>
</feature>
<dbReference type="EMBL" id="AOHW01000022">
    <property type="protein sequence ID" value="ELY42938.1"/>
    <property type="molecule type" value="Genomic_DNA"/>
</dbReference>
<evidence type="ECO:0000313" key="5">
    <source>
        <dbReference type="Proteomes" id="UP000011599"/>
    </source>
</evidence>
<evidence type="ECO:0000256" key="2">
    <source>
        <dbReference type="SAM" id="Phobius"/>
    </source>
</evidence>
<keyword evidence="2" id="KW-1133">Transmembrane helix</keyword>
<gene>
    <name evidence="4" type="ORF">C496_06377</name>
</gene>
<dbReference type="eggNOG" id="arCOG04555">
    <property type="taxonomic scope" value="Archaea"/>
</dbReference>
<dbReference type="AlphaFoldDB" id="L9W3M2"/>